<dbReference type="Gene3D" id="1.10.510.10">
    <property type="entry name" value="Transferase(Phosphotransferase) domain 1"/>
    <property type="match status" value="1"/>
</dbReference>
<dbReference type="GO" id="GO:0005524">
    <property type="term" value="F:ATP binding"/>
    <property type="evidence" value="ECO:0007669"/>
    <property type="project" value="UniProtKB-UniRule"/>
</dbReference>
<comment type="catalytic activity">
    <reaction evidence="8">
        <text>L-seryl-[protein] + ATP = O-phospho-L-seryl-[protein] + ADP + H(+)</text>
        <dbReference type="Rhea" id="RHEA:17989"/>
        <dbReference type="Rhea" id="RHEA-COMP:9863"/>
        <dbReference type="Rhea" id="RHEA-COMP:11604"/>
        <dbReference type="ChEBI" id="CHEBI:15378"/>
        <dbReference type="ChEBI" id="CHEBI:29999"/>
        <dbReference type="ChEBI" id="CHEBI:30616"/>
        <dbReference type="ChEBI" id="CHEBI:83421"/>
        <dbReference type="ChEBI" id="CHEBI:456216"/>
        <dbReference type="EC" id="2.7.11.1"/>
    </reaction>
</comment>
<dbReference type="EMBL" id="BJCE01000066">
    <property type="protein sequence ID" value="GCL37176.1"/>
    <property type="molecule type" value="Genomic_DNA"/>
</dbReference>
<evidence type="ECO:0000256" key="2">
    <source>
        <dbReference type="ARBA" id="ARBA00022527"/>
    </source>
</evidence>
<keyword evidence="4 9" id="KW-0547">Nucleotide-binding</keyword>
<evidence type="ECO:0000256" key="1">
    <source>
        <dbReference type="ARBA" id="ARBA00012513"/>
    </source>
</evidence>
<evidence type="ECO:0000259" key="11">
    <source>
        <dbReference type="PROSITE" id="PS50011"/>
    </source>
</evidence>
<dbReference type="RefSeq" id="WP_137667455.1">
    <property type="nucleotide sequence ID" value="NZ_BJCE01000066.1"/>
</dbReference>
<evidence type="ECO:0000256" key="4">
    <source>
        <dbReference type="ARBA" id="ARBA00022741"/>
    </source>
</evidence>
<keyword evidence="6 9" id="KW-0067">ATP-binding</keyword>
<comment type="catalytic activity">
    <reaction evidence="7">
        <text>L-threonyl-[protein] + ATP = O-phospho-L-threonyl-[protein] + ADP + H(+)</text>
        <dbReference type="Rhea" id="RHEA:46608"/>
        <dbReference type="Rhea" id="RHEA-COMP:11060"/>
        <dbReference type="Rhea" id="RHEA-COMP:11605"/>
        <dbReference type="ChEBI" id="CHEBI:15378"/>
        <dbReference type="ChEBI" id="CHEBI:30013"/>
        <dbReference type="ChEBI" id="CHEBI:30616"/>
        <dbReference type="ChEBI" id="CHEBI:61977"/>
        <dbReference type="ChEBI" id="CHEBI:456216"/>
        <dbReference type="EC" id="2.7.11.1"/>
    </reaction>
</comment>
<evidence type="ECO:0000256" key="6">
    <source>
        <dbReference type="ARBA" id="ARBA00022840"/>
    </source>
</evidence>
<organism evidence="12 13">
    <name type="scientific">Sphaerospermopsis reniformis</name>
    <dbReference type="NCBI Taxonomy" id="531300"/>
    <lineage>
        <taxon>Bacteria</taxon>
        <taxon>Bacillati</taxon>
        <taxon>Cyanobacteriota</taxon>
        <taxon>Cyanophyceae</taxon>
        <taxon>Nostocales</taxon>
        <taxon>Aphanizomenonaceae</taxon>
        <taxon>Sphaerospermopsis</taxon>
    </lineage>
</organism>
<reference evidence="13" key="1">
    <citation type="submission" date="2019-02" db="EMBL/GenBank/DDBJ databases">
        <title>Draft genome sequence of Sphaerospermopsis reniformis NIES-1949.</title>
        <authorList>
            <person name="Yamaguchi H."/>
            <person name="Suzuki S."/>
            <person name="Kawachi M."/>
        </authorList>
    </citation>
    <scope>NUCLEOTIDE SEQUENCE [LARGE SCALE GENOMIC DNA]</scope>
    <source>
        <strain evidence="13">NIES-1949</strain>
    </source>
</reference>
<feature type="binding site" evidence="9">
    <location>
        <position position="41"/>
    </location>
    <ligand>
        <name>ATP</name>
        <dbReference type="ChEBI" id="CHEBI:30616"/>
    </ligand>
</feature>
<dbReference type="SUPFAM" id="SSF56112">
    <property type="entry name" value="Protein kinase-like (PK-like)"/>
    <property type="match status" value="1"/>
</dbReference>
<keyword evidence="10" id="KW-1133">Transmembrane helix</keyword>
<evidence type="ECO:0000256" key="10">
    <source>
        <dbReference type="SAM" id="Phobius"/>
    </source>
</evidence>
<evidence type="ECO:0000256" key="7">
    <source>
        <dbReference type="ARBA" id="ARBA00047899"/>
    </source>
</evidence>
<sequence>MIGRIIAARYKIISKIGQGTFGTTYLAEDTQVPPPSECVVKHFTPSSTEPETIKKSQELFAREATILHQLGKHPQIPRLLAYPQENQDFFIVQEYIAGYDLKQEIRPNIPLKEDVVIQLLTDILEVLVFIHEQEVIHRDLKPENIRRRQKDQKIVIIDFGAVKQISTQYLENQQPQNPTTIGTRGYTPIEQQIGATKFSSDIYAVGMIGIQALTGKHPINLERDQEAKLIWRDFVNVSDRFANFLDKMVEYNHTNRYADATEALTALQQISQQQIYHHQLDNQSNDESTTITIGTKFNPLLLKIASVGLGILVTGIIIFVFINSSRPECDGKLATYQNREYNINLEYPECWPQDATPNALDDKLVTFIHPRKHSRLIISSFPYLETLDQLQNFQEQDITDNLTDGKVTTRDTYFFSGKQGRKIIATGRNGDEKIKNMYVMTLKENKAYVIIYSAEENEYDKFLNTVEMIIQSIEIE</sequence>
<feature type="transmembrane region" description="Helical" evidence="10">
    <location>
        <begin position="300"/>
        <end position="322"/>
    </location>
</feature>
<dbReference type="InterPro" id="IPR011009">
    <property type="entry name" value="Kinase-like_dom_sf"/>
</dbReference>
<keyword evidence="2 12" id="KW-0723">Serine/threonine-protein kinase</keyword>
<name>A0A480A014_9CYAN</name>
<evidence type="ECO:0000313" key="12">
    <source>
        <dbReference type="EMBL" id="GCL37176.1"/>
    </source>
</evidence>
<evidence type="ECO:0000256" key="9">
    <source>
        <dbReference type="PROSITE-ProRule" id="PRU10141"/>
    </source>
</evidence>
<keyword evidence="5 12" id="KW-0418">Kinase</keyword>
<evidence type="ECO:0000256" key="5">
    <source>
        <dbReference type="ARBA" id="ARBA00022777"/>
    </source>
</evidence>
<dbReference type="EC" id="2.7.11.1" evidence="1"/>
<dbReference type="PROSITE" id="PS50011">
    <property type="entry name" value="PROTEIN_KINASE_DOM"/>
    <property type="match status" value="1"/>
</dbReference>
<dbReference type="Gene3D" id="3.40.1000.10">
    <property type="entry name" value="Mog1/PsbP, alpha/beta/alpha sandwich"/>
    <property type="match status" value="1"/>
</dbReference>
<evidence type="ECO:0000256" key="3">
    <source>
        <dbReference type="ARBA" id="ARBA00022679"/>
    </source>
</evidence>
<evidence type="ECO:0000313" key="13">
    <source>
        <dbReference type="Proteomes" id="UP000300142"/>
    </source>
</evidence>
<dbReference type="Gene3D" id="3.30.200.20">
    <property type="entry name" value="Phosphorylase Kinase, domain 1"/>
    <property type="match status" value="1"/>
</dbReference>
<evidence type="ECO:0000256" key="8">
    <source>
        <dbReference type="ARBA" id="ARBA00048679"/>
    </source>
</evidence>
<protein>
    <recommendedName>
        <fullName evidence="1">non-specific serine/threonine protein kinase</fullName>
        <ecNumber evidence="1">2.7.11.1</ecNumber>
    </recommendedName>
</protein>
<accession>A0A480A014</accession>
<dbReference type="InterPro" id="IPR000719">
    <property type="entry name" value="Prot_kinase_dom"/>
</dbReference>
<gene>
    <name evidence="12" type="ORF">SR1949_22830</name>
</gene>
<feature type="domain" description="Protein kinase" evidence="11">
    <location>
        <begin position="10"/>
        <end position="280"/>
    </location>
</feature>
<dbReference type="GO" id="GO:0004674">
    <property type="term" value="F:protein serine/threonine kinase activity"/>
    <property type="evidence" value="ECO:0007669"/>
    <property type="project" value="UniProtKB-KW"/>
</dbReference>
<keyword evidence="10" id="KW-0812">Transmembrane</keyword>
<dbReference type="Proteomes" id="UP000300142">
    <property type="component" value="Unassembled WGS sequence"/>
</dbReference>
<comment type="caution">
    <text evidence="12">The sequence shown here is derived from an EMBL/GenBank/DDBJ whole genome shotgun (WGS) entry which is preliminary data.</text>
</comment>
<proteinExistence type="predicted"/>
<dbReference type="CDD" id="cd14014">
    <property type="entry name" value="STKc_PknB_like"/>
    <property type="match status" value="1"/>
</dbReference>
<keyword evidence="10" id="KW-0472">Membrane</keyword>
<dbReference type="AlphaFoldDB" id="A0A480A014"/>
<dbReference type="PROSITE" id="PS00107">
    <property type="entry name" value="PROTEIN_KINASE_ATP"/>
    <property type="match status" value="1"/>
</dbReference>
<keyword evidence="3" id="KW-0808">Transferase</keyword>
<dbReference type="PANTHER" id="PTHR24363:SF0">
    <property type="entry name" value="SERINE_THREONINE KINASE LIKE DOMAIN CONTAINING 1"/>
    <property type="match status" value="1"/>
</dbReference>
<dbReference type="PANTHER" id="PTHR24363">
    <property type="entry name" value="SERINE/THREONINE PROTEIN KINASE"/>
    <property type="match status" value="1"/>
</dbReference>
<dbReference type="InterPro" id="IPR017441">
    <property type="entry name" value="Protein_kinase_ATP_BS"/>
</dbReference>
<keyword evidence="13" id="KW-1185">Reference proteome</keyword>
<dbReference type="Pfam" id="PF00069">
    <property type="entry name" value="Pkinase"/>
    <property type="match status" value="1"/>
</dbReference>
<dbReference type="SMART" id="SM00220">
    <property type="entry name" value="S_TKc"/>
    <property type="match status" value="1"/>
</dbReference>